<dbReference type="InterPro" id="IPR009081">
    <property type="entry name" value="PP-bd_ACP"/>
</dbReference>
<feature type="region of interest" description="N-terminal hotdog fold" evidence="5">
    <location>
        <begin position="922"/>
        <end position="1053"/>
    </location>
</feature>
<sequence length="5208" mass="559276">MANRNDESSELSPAKRMLVALEKMQARLNAVEGAAKEPIALVGMACRFPQAENVEAFWRLIHDGVDAIREIPLERWPSEDVSGMGEGPMRWGGFLDAVDAFDPGFFGISPREAVRMDPQQRLLLEVAWEALEDAGLDVDKLSGSRGGVFIGACNDDYHCMQVDRPETGDAFSATGIATSVLSGRLSYLFNLQGPSLVVDTACSSSLVALHLACQSLRARECNLALAGGVNLILSPQSVRLVSKLQALSPDGRSKAFDASANGFTRGEGCGVVILKRLSDALADGDHILATIRGSAINQDGKSTGLTAPNVLSQQALIRQALENAGLKAEQVSYVEAHGTGTSLGDPIEAEALRETYGVPRPDGGVCGIGSVKTNVGHLEAAAGVAGLMKVVLAMRHQSLPPHLHLKQLNPRIQLEGSALTIPTRLTPWKGTGQPLRAGVSSFGISGTNAHILLEEAPAPAPRPSLPRRPELLPLSARSREALLALAQRYAERLGRDGGNSLSDVCYTASAHRTHHPHRLAVLADSHEHTAERLRAFVRGEQPGDAWAGRKAFGVRRRIVFVYPGQGAQRAGMGRALMESEPVFRDTLVKVDQALRPHLGWSVLDEIAAEEARSRLTEIDINQPVLFAVEVALTALWRSWGIEPDAVMGHSMGEVVAAHVAGALSLEDAVLIICHRSKLMRTLGGRGATMAMVELSVEEAEAAMSPWSGKLWLGGLNGPRSQVLSGDPEALKEAVAALEQRGVFCRWVKMDVPSHTPLVGAISRELEGRIARITPRSAQIPLCSTVTGEFLDGAKLDAAHWGNNLREPVRFAAAVQRLLTSEHDTFVEVSPHPVLLPAVEQTMNGAGKEGAVLASLRRGEDERHTMLSSLGALYASGHRVAWNRLYPGKGQLVPLPTYPWQRERFWLEPASRGARPAPSTSGHPLVGQRIDLSAQGDVARLWQVQLGPKHFPLLAEHRVQGVPALPAAAMVDMALSAARQVLGGSAFLEDMSFSSLLSFPEDAERVLQLWLSTERPGASAFRLFSAPAVRDGASTEPTWTLHAEGTLRHGEASVVEDVAPAGLEELRARCGEQTSVEAQYETLREIGLEYGPSFRVVRELYRVKGEALGRVRLADELTAEVERYELHPVLLDGCFQVLAGALEGLDDEGGVYVPVALSRLRVLARPEAGLWSHVRILDGASAGSSVVECDVTLLDEQGRVVAEVRRLVCKKIGAASTPVDEVGRWIYSVQWQPRPRPARTGEGTSRREGRWLVLADARGIGQSLAAALAERSGGCVVVEAGASYERLGAERYRVNPARLEDFQTLLREAFSEQSPCRGMVHLYGLDASDATEPESLERALSLSGTSVVYLLQAWAQRGWRDAPRLWLVTSGVQVLAEGEQAGSPAAAPLAGLAAVITHEHPELRCAHVDLSARPSPEELASLTEELLGDGAEDRIALRGAERHVARLARGTSGRKSPALRELTVEGTYLITGGLGGLGLEVAKWLVQRGARHLVLTGRGAPSEVAERVLGELRASGAEVRVHRADVTSDADVGLVLGSIAAEMPPLRGVVHAAGVIADGVLTQLDEPRLRAVLAPKVQGAWHLHARTRGLPLEFFVMFSSAASVLGSPGQGNYAAANAFLDALAHHRRAAGLPALSINWGPWADVGLAAAATNRGERLALRGVGNMPPAQALEALGRLLESEVAQAVVVPLDLRQWREFYLSAAQSPFLSALMQERESGTTQRKGSTRELLAAAEPGRRLALLESFVREQVGRILRMEPGRVEADQSLGELGMDSLTGLELRNRLESGLKLTLSATLIYAYPTVQALTTHLFSKLEPELEAEARTLVRPVVSETRAATPEAPAVRTVSRPKAPREEASADHGLEPLAIVGMGCRFPGGANEPEAYWRLLRDGVDAVREVPAERWKSSTDAAEHKGTRWGGFLERVDGFDPEFFGIAPREAVAMDPQQRLLLEVAWEALDDAGLPKSRLAGTRTGVFVGVCGYDYAMLQAERGVEGDVYSVIGCSNSVIAGRLSYLLDLRGPALSVDTACSSSLVALHLASQSLRNRECDAALVGGVNLLLSPRPSSWLSKLMALSADGRCRTFDSRANGFVRGEGCGVVVIKRLSDALAHGDNVLGVIRASAVNQDGGSTGLTAPNVLSQQALIREALAAARLSPQEIGYIEAHGTGTPLGDPIEVEALRETYGARREDGSPCVLGSAKTNLGHLEAAAGMAGLIKVLLALRHEAIPKHLHFQALNPRISLEDTPFVIPTQQRPWPASSRRRYAAVSSFGISGTNAHVILEEAPTPSRARPAAEAEAQLLALSARSEGALRTLARSYRELLADPRGEALPIGDIAYTASLRRNHHEHRLALAGRSQREWGEQLQAFLEGSAPPYLFTGVSEGRRDKVVFVFGGQGSQWQGMGRDLLARSEPFAAALRECDTLLAQHTGFSITEALEVEGPASRLDETEVAQPAIFAIQVALAAAWRALGVVPTAVVGHSVGEIAAAHIAGVLSLPEAARLVAHRSRLMQRATGQGRMAVVELSPEEARRELERYTERLSIAAINDARSIVLSGEPAALGEVLEALRARGVSTRDLGVNYAFHSQQMASLQPELIAALGRLETRPASLPMISTVSGRAIDGQALDAAYWASNIREAVRFSDAVDTLLDEGHRLFLELGPQPALCRYISQALERRELEGTALPSLRKGRDGHTVMLGSLGGLHVKGFPVDWARLFPSGGRPVPLPLYPWQRSRYWIDLGDSASKALAPAGAASGVGGGVPAPGTARPDEWVYDLTWKARERGAASPRAGQGTGVWLVLGHREGTGAALAALLEARGEPCWLIIPGDEAAVLGRGVRSIDPRRPEHFEQLLQEVGPVRAVVHLWGADAPPASEPTLAEVEAAQQLGVHSAVRLVRALAKGGSASGARLWLCTRGSQPVGGVACDVPLHAPLWGLGRVLALEHPDVWGGLVDLAPGAPVGEVEALWHELSGSDGEDQVAFRGGARYVARLVPAAPAPALAPVALRADAAYLITGGLGGLGLHVARWMVSKGARHLVLLGRRGLPDRSEWPAIPREGDIGRQLAAIEALEAQGAVVHALSADVGDPARMAEVLEFIRRGPAPLRGIIHAAGVSTLVPLETMDEAALTSILRPKVKGGWVLHQLTRELALDFTVYFSSGSAVWGSTRMAHYAAGNQFLDALAHYRRARGLHALSINWGPWAAEGMVAEEGLRWFERMGLGGVTVEGGLQVLEALLAMDVTQRSVAPVDWSLFKSVYESRARRPLLEALGPVSAPAPRPVEHAAGSEELARLRNASSARRKELVISWVREEVARVLGFASSAAVKLEQGFFETGMDSITAVELRRRLVARFGVQLPTTIAFDRPTVLALASYLLADVLRLDVEEKEETGRAVSSMTEPIAIIGLGCRVPRASGPEEFWRLLEGGVDAIREVPASRWKLDDYYDPRPGIPGKTYTRWGGFIDGVDQFDAQFFGIAPREAANMDPQQRLLLEVAWESLEHAGIAPARLANTRTGVFVGIGSNEYAMLHGVGSDSAPGDAYIATGNDSSFAAGRLAYVLRLQGPTMSLNTACSSSLVAVHLACQSLRSGESNLALAGGVSMTLSPHSTIYLAQLRALSQDGRCKTFDASADGYVRSEGCGIVVLKRLSDARRDGDDILAVIRGSAVNHDGPSSALTVPNGDAQQQVIRAALASAGVAPADVDYIEAHGTGTSLGDPIEVQALSKVLGEGRTPEQRLLIGSVKTSIGHLEAAAGIAGLIKVVLSHRHGVVPPHLHLEQLNPHIELEGFPLDIPTRPTAWPERSRPRIAGISAFGLSGTNAHVIVEEAPPSAPLAAPPGKGSHVLALSAKTQGALTRLATRVGEHLAAHPELALADVCHAASTQRTGFAHRLALVVESAEQARERLLAFARGEEVPRLAQGRAEGEAPKVVFVFTGQGAQYAGMGRELYETEPVFRAALDRCNALLEGRWGESLLSVMHGTGSRIDDTEYTQPALFALEYALAQLWRSWGVEPWAVLGHSVGEYVAACVAGVMDLEEALGLITERARLMQALPRDGEMVAVSASEEQVAEALAPYADRVSIAAVNGPADTVLSGEREAVETIVAALQARGIKTRRLTVSHAFHSPLMEPMLEAFERAAGKLSFRAPRIHLASNVTGQLLEDGAVLDAAYFRRHVREAVRFHDGLKALRALGGSVFVEIGPHPTLTGMALKGLGDDAGTWLPSLRKGHPEQAQILFSLGELYTRGMEVDWAALDGGRRRSRVALPTYPWQHQRHWLDAPKALRPVSSVSAAQALVGQRVRSPLNKALVFEGRYSARSLPFLEEHRLYGTIVVPGSCHIARILATAAQSFGAGPYTLEKCLFSQPIVLADEEEQLVQLILTPKGPGRYDFELYSLSASADEETEGWLLNGTGTLQVGGEGPARPAPLSRREIEARCSRQVDSGIYERNWDIGFHLGHAFRWIEHIWSGGREALCQMRMPTERDDPGLYLHPGLVDSFLQAMGTDLLREDAGLSTVYVPMSVERLRFHERPSGPVWAYAVRRDVEDTLGEVITGDVYVVDAEGRVLIELEGVKHKRAPREALMSVLRHGQRDALYEIGWKRQPLPEGGVPASGRWLVFTDGSGTAEALAERLRWSGCRPVLVHPGEAFVRHDGEHFTLDAQRAEDYARLLEEAVPPGESLGGVVHLWAMRGPGGGGVESLHTAHLLGCGSALHLAKALVGAASTARLWLVSRGARTLVSGSAPLALEQVPLWGLGAVFSQEHPDQCGALIDLEPTASEQDALAIWRELGATDGERQVVIREGWRHVARMRASRDEPRDAMPRLRPDASYLLTGGLGGLGLSLARWMVEQGARNLVLVGRGGPRPEAQQALRALEAAGARILVLQADVSKREEVRRTLEEAGRLAPVRGVVHAAGVLDDGVLLQQDWERFARVLAPKVDGAWHLHELTREGELDFFVLFSSAATLLGAPGQGSYAAANAFLDALAHHRRALGLPALSINWGPWAEVGMAARLASHFQAQGIEAFSPDVGLRMFGRALAHGQPQLTLLRVHWSRYLAQYPRGAAPTLLAELSGRAVAEPEASEQPSAEFRRRLESAEPRQRLSLLMEHVRGEAARVLGLEASSPLESRQRLFEVGMDSLMALELRKRLQNSVGAALPSTLVFDYPTTEALASYLHDEVLGLKEQPGGSAQGEAQDAALLERIMELSPDELAASLEAKLSALMEEGS</sequence>
<dbReference type="InterPro" id="IPR013968">
    <property type="entry name" value="PKS_KR"/>
</dbReference>
<dbReference type="GO" id="GO:0004312">
    <property type="term" value="F:fatty acid synthase activity"/>
    <property type="evidence" value="ECO:0007669"/>
    <property type="project" value="TreeGrafter"/>
</dbReference>
<dbReference type="GO" id="GO:0031177">
    <property type="term" value="F:phosphopantetheine binding"/>
    <property type="evidence" value="ECO:0007669"/>
    <property type="project" value="InterPro"/>
</dbReference>
<dbReference type="InterPro" id="IPR049490">
    <property type="entry name" value="C883_1060-like_KR_N"/>
</dbReference>
<proteinExistence type="predicted"/>
<dbReference type="InterPro" id="IPR016039">
    <property type="entry name" value="Thiolase-like"/>
</dbReference>
<dbReference type="PROSITE" id="PS00012">
    <property type="entry name" value="PHOSPHOPANTETHEINE"/>
    <property type="match status" value="3"/>
</dbReference>
<protein>
    <submittedName>
        <fullName evidence="10">Polyketide synthase</fullName>
    </submittedName>
</protein>
<dbReference type="Pfam" id="PF16197">
    <property type="entry name" value="KAsynt_C_assoc"/>
    <property type="match status" value="2"/>
</dbReference>
<dbReference type="SUPFAM" id="SSF53901">
    <property type="entry name" value="Thiolase-like"/>
    <property type="match status" value="3"/>
</dbReference>
<comment type="function">
    <text evidence="4">Involved in production of the polyketide antibiotic thailandamide.</text>
</comment>
<dbReference type="InterPro" id="IPR020841">
    <property type="entry name" value="PKS_Beta-ketoAc_synthase_dom"/>
</dbReference>
<dbReference type="InterPro" id="IPR016036">
    <property type="entry name" value="Malonyl_transacylase_ACP-bd"/>
</dbReference>
<dbReference type="InterPro" id="IPR049551">
    <property type="entry name" value="PKS_DH_C"/>
</dbReference>
<dbReference type="Pfam" id="PF00550">
    <property type="entry name" value="PP-binding"/>
    <property type="match status" value="3"/>
</dbReference>
<feature type="region of interest" description="N-terminal hotdog fold" evidence="5">
    <location>
        <begin position="4278"/>
        <end position="4406"/>
    </location>
</feature>
<dbReference type="Gene3D" id="3.40.47.10">
    <property type="match status" value="3"/>
</dbReference>
<feature type="domain" description="Ketosynthase family 3 (KS3)" evidence="8">
    <location>
        <begin position="36"/>
        <end position="455"/>
    </location>
</feature>
<dbReference type="SUPFAM" id="SSF55048">
    <property type="entry name" value="Probable ACP-binding domain of malonyl-CoA ACP transacylase"/>
    <property type="match status" value="3"/>
</dbReference>
<feature type="domain" description="PKS/mFAS DH" evidence="9">
    <location>
        <begin position="4278"/>
        <end position="4567"/>
    </location>
</feature>
<dbReference type="InterPro" id="IPR050091">
    <property type="entry name" value="PKS_NRPS_Biosynth_Enz"/>
</dbReference>
<dbReference type="FunFam" id="3.40.366.10:FF:000002">
    <property type="entry name" value="Probable polyketide synthase 2"/>
    <property type="match status" value="3"/>
</dbReference>
<dbReference type="PANTHER" id="PTHR43775:SF51">
    <property type="entry name" value="INACTIVE PHENOLPHTHIOCEROL SYNTHESIS POLYKETIDE SYNTHASE TYPE I PKS1-RELATED"/>
    <property type="match status" value="1"/>
</dbReference>
<dbReference type="PROSITE" id="PS50075">
    <property type="entry name" value="CARRIER"/>
    <property type="match status" value="3"/>
</dbReference>
<dbReference type="PROSITE" id="PS52004">
    <property type="entry name" value="KS3_2"/>
    <property type="match status" value="3"/>
</dbReference>
<dbReference type="CDD" id="cd00833">
    <property type="entry name" value="PKS"/>
    <property type="match status" value="3"/>
</dbReference>
<evidence type="ECO:0000256" key="2">
    <source>
        <dbReference type="ARBA" id="ARBA00022553"/>
    </source>
</evidence>
<evidence type="ECO:0000313" key="10">
    <source>
        <dbReference type="EMBL" id="ATB40793.1"/>
    </source>
</evidence>
<feature type="domain" description="Ketosynthase family 3 (KS3)" evidence="8">
    <location>
        <begin position="1862"/>
        <end position="2281"/>
    </location>
</feature>
<feature type="region of interest" description="C-terminal hotdog fold" evidence="5">
    <location>
        <begin position="4422"/>
        <end position="4567"/>
    </location>
</feature>
<dbReference type="EMBL" id="CP022098">
    <property type="protein sequence ID" value="ATB40793.1"/>
    <property type="molecule type" value="Genomic_DNA"/>
</dbReference>
<dbReference type="GO" id="GO:0004315">
    <property type="term" value="F:3-oxoacyl-[acyl-carrier-protein] synthase activity"/>
    <property type="evidence" value="ECO:0007669"/>
    <property type="project" value="InterPro"/>
</dbReference>
<dbReference type="InterPro" id="IPR014030">
    <property type="entry name" value="Ketoacyl_synth_N"/>
</dbReference>
<dbReference type="Pfam" id="PF02801">
    <property type="entry name" value="Ketoacyl-synt_C"/>
    <property type="match status" value="3"/>
</dbReference>
<dbReference type="SMART" id="SM00825">
    <property type="entry name" value="PKS_KS"/>
    <property type="match status" value="3"/>
</dbReference>
<evidence type="ECO:0000259" key="8">
    <source>
        <dbReference type="PROSITE" id="PS52004"/>
    </source>
</evidence>
<dbReference type="Pfam" id="PF00109">
    <property type="entry name" value="ketoacyl-synt"/>
    <property type="match status" value="3"/>
</dbReference>
<dbReference type="RefSeq" id="WP_095988602.1">
    <property type="nucleotide sequence ID" value="NZ_CP022098.1"/>
</dbReference>
<dbReference type="SMART" id="SM00826">
    <property type="entry name" value="PKS_DH"/>
    <property type="match status" value="2"/>
</dbReference>
<feature type="domain" description="Carrier" evidence="7">
    <location>
        <begin position="3294"/>
        <end position="3369"/>
    </location>
</feature>
<dbReference type="InterPro" id="IPR014031">
    <property type="entry name" value="Ketoacyl_synth_C"/>
</dbReference>
<dbReference type="Gene3D" id="3.30.70.3290">
    <property type="match status" value="3"/>
</dbReference>
<feature type="domain" description="Carrier" evidence="7">
    <location>
        <begin position="1740"/>
        <end position="1814"/>
    </location>
</feature>
<feature type="region of interest" description="Disordered" evidence="6">
    <location>
        <begin position="1836"/>
        <end position="1859"/>
    </location>
</feature>
<dbReference type="PROSITE" id="PS52019">
    <property type="entry name" value="PKS_MFAS_DH"/>
    <property type="match status" value="2"/>
</dbReference>
<dbReference type="Proteomes" id="UP000217257">
    <property type="component" value="Chromosome"/>
</dbReference>
<evidence type="ECO:0000259" key="7">
    <source>
        <dbReference type="PROSITE" id="PS50075"/>
    </source>
</evidence>
<dbReference type="KEGG" id="cfus:CYFUS_006249"/>
<accession>A0A250JB40</accession>
<dbReference type="InterPro" id="IPR001227">
    <property type="entry name" value="Ac_transferase_dom_sf"/>
</dbReference>
<dbReference type="Pfam" id="PF08659">
    <property type="entry name" value="KR"/>
    <property type="match status" value="3"/>
</dbReference>
<dbReference type="GO" id="GO:0005737">
    <property type="term" value="C:cytoplasm"/>
    <property type="evidence" value="ECO:0007669"/>
    <property type="project" value="TreeGrafter"/>
</dbReference>
<feature type="active site" description="Proton donor; for dehydratase activity" evidence="5">
    <location>
        <position position="1131"/>
    </location>
</feature>
<feature type="active site" description="Proton donor; for dehydratase activity" evidence="5">
    <location>
        <position position="4480"/>
    </location>
</feature>
<dbReference type="InterPro" id="IPR036736">
    <property type="entry name" value="ACP-like_sf"/>
</dbReference>
<evidence type="ECO:0000256" key="3">
    <source>
        <dbReference type="ARBA" id="ARBA00022679"/>
    </source>
</evidence>
<dbReference type="GO" id="GO:0006633">
    <property type="term" value="P:fatty acid biosynthetic process"/>
    <property type="evidence" value="ECO:0007669"/>
    <property type="project" value="InterPro"/>
</dbReference>
<dbReference type="GO" id="GO:0005886">
    <property type="term" value="C:plasma membrane"/>
    <property type="evidence" value="ECO:0007669"/>
    <property type="project" value="TreeGrafter"/>
</dbReference>
<feature type="active site" description="Proton acceptor; for dehydratase activity" evidence="5">
    <location>
        <position position="956"/>
    </location>
</feature>
<feature type="domain" description="PKS/mFAS DH" evidence="9">
    <location>
        <begin position="922"/>
        <end position="1217"/>
    </location>
</feature>
<dbReference type="Gene3D" id="3.10.129.110">
    <property type="entry name" value="Polyketide synthase dehydratase"/>
    <property type="match status" value="2"/>
</dbReference>
<dbReference type="Gene3D" id="3.40.366.10">
    <property type="entry name" value="Malonyl-Coenzyme A Acyl Carrier Protein, domain 2"/>
    <property type="match status" value="3"/>
</dbReference>
<feature type="region of interest" description="C-terminal hotdog fold" evidence="5">
    <location>
        <begin position="1070"/>
        <end position="1217"/>
    </location>
</feature>
<dbReference type="Gene3D" id="1.10.1200.10">
    <property type="entry name" value="ACP-like"/>
    <property type="match status" value="3"/>
</dbReference>
<dbReference type="SMART" id="SM00823">
    <property type="entry name" value="PKS_PP"/>
    <property type="match status" value="3"/>
</dbReference>
<evidence type="ECO:0000256" key="6">
    <source>
        <dbReference type="SAM" id="MobiDB-lite"/>
    </source>
</evidence>
<dbReference type="InterPro" id="IPR020806">
    <property type="entry name" value="PKS_PP-bd"/>
</dbReference>
<keyword evidence="2" id="KW-0597">Phosphoprotein</keyword>
<dbReference type="FunFam" id="3.40.47.10:FF:000019">
    <property type="entry name" value="Polyketide synthase type I"/>
    <property type="match status" value="3"/>
</dbReference>
<dbReference type="SMART" id="SM01294">
    <property type="entry name" value="PKS_PP_betabranch"/>
    <property type="match status" value="3"/>
</dbReference>
<dbReference type="InterPro" id="IPR006162">
    <property type="entry name" value="Ppantetheine_attach_site"/>
</dbReference>
<dbReference type="FunFam" id="1.10.1200.10:FF:000007">
    <property type="entry name" value="Probable polyketide synthase pks17"/>
    <property type="match status" value="1"/>
</dbReference>
<dbReference type="InterPro" id="IPR014043">
    <property type="entry name" value="Acyl_transferase_dom"/>
</dbReference>
<organism evidence="10 11">
    <name type="scientific">Cystobacter fuscus</name>
    <dbReference type="NCBI Taxonomy" id="43"/>
    <lineage>
        <taxon>Bacteria</taxon>
        <taxon>Pseudomonadati</taxon>
        <taxon>Myxococcota</taxon>
        <taxon>Myxococcia</taxon>
        <taxon>Myxococcales</taxon>
        <taxon>Cystobacterineae</taxon>
        <taxon>Archangiaceae</taxon>
        <taxon>Cystobacter</taxon>
    </lineage>
</organism>
<dbReference type="SMART" id="SM00822">
    <property type="entry name" value="PKS_KR"/>
    <property type="match status" value="3"/>
</dbReference>
<dbReference type="InterPro" id="IPR049900">
    <property type="entry name" value="PKS_mFAS_DH"/>
</dbReference>
<feature type="active site" description="Proton acceptor; for dehydratase activity" evidence="5">
    <location>
        <position position="4310"/>
    </location>
</feature>
<dbReference type="Pfam" id="PF14765">
    <property type="entry name" value="PS-DH"/>
    <property type="match status" value="2"/>
</dbReference>
<dbReference type="SUPFAM" id="SSF51735">
    <property type="entry name" value="NAD(P)-binding Rossmann-fold domains"/>
    <property type="match status" value="6"/>
</dbReference>
<gene>
    <name evidence="10" type="ORF">CYFUS_006249</name>
</gene>
<dbReference type="GO" id="GO:0071770">
    <property type="term" value="P:DIM/DIP cell wall layer assembly"/>
    <property type="evidence" value="ECO:0007669"/>
    <property type="project" value="TreeGrafter"/>
</dbReference>
<dbReference type="InterPro" id="IPR049552">
    <property type="entry name" value="PKS_DH_N"/>
</dbReference>
<dbReference type="Pfam" id="PF21089">
    <property type="entry name" value="PKS_DH_N"/>
    <property type="match status" value="2"/>
</dbReference>
<evidence type="ECO:0000256" key="5">
    <source>
        <dbReference type="PROSITE-ProRule" id="PRU01363"/>
    </source>
</evidence>
<dbReference type="InterPro" id="IPR036291">
    <property type="entry name" value="NAD(P)-bd_dom_sf"/>
</dbReference>
<dbReference type="SUPFAM" id="SSF52151">
    <property type="entry name" value="FabD/lysophospholipase-like"/>
    <property type="match status" value="3"/>
</dbReference>
<evidence type="ECO:0000313" key="11">
    <source>
        <dbReference type="Proteomes" id="UP000217257"/>
    </source>
</evidence>
<reference evidence="10 11" key="1">
    <citation type="submission" date="2017-06" db="EMBL/GenBank/DDBJ databases">
        <title>Sequencing and comparative analysis of myxobacterial genomes.</title>
        <authorList>
            <person name="Rupp O."/>
            <person name="Goesmann A."/>
            <person name="Sogaard-Andersen L."/>
        </authorList>
    </citation>
    <scope>NUCLEOTIDE SEQUENCE [LARGE SCALE GENOMIC DNA]</scope>
    <source>
        <strain evidence="10 11">DSM 52655</strain>
    </source>
</reference>
<dbReference type="InterPro" id="IPR042104">
    <property type="entry name" value="PKS_dehydratase_sf"/>
</dbReference>
<dbReference type="PANTHER" id="PTHR43775">
    <property type="entry name" value="FATTY ACID SYNTHASE"/>
    <property type="match status" value="1"/>
</dbReference>
<evidence type="ECO:0000256" key="4">
    <source>
        <dbReference type="ARBA" id="ARBA00054155"/>
    </source>
</evidence>
<dbReference type="PROSITE" id="PS00606">
    <property type="entry name" value="KS3_1"/>
    <property type="match status" value="3"/>
</dbReference>
<name>A0A250JB40_9BACT</name>
<dbReference type="Gene3D" id="3.40.50.720">
    <property type="entry name" value="NAD(P)-binding Rossmann-like Domain"/>
    <property type="match status" value="3"/>
</dbReference>
<dbReference type="Pfam" id="PF00698">
    <property type="entry name" value="Acyl_transf_1"/>
    <property type="match status" value="3"/>
</dbReference>
<dbReference type="InterPro" id="IPR018201">
    <property type="entry name" value="Ketoacyl_synth_AS"/>
</dbReference>
<dbReference type="InterPro" id="IPR032821">
    <property type="entry name" value="PKS_assoc"/>
</dbReference>
<feature type="domain" description="Carrier" evidence="7">
    <location>
        <begin position="5085"/>
        <end position="5160"/>
    </location>
</feature>
<dbReference type="SUPFAM" id="SSF47336">
    <property type="entry name" value="ACP-like"/>
    <property type="match status" value="3"/>
</dbReference>
<dbReference type="CDD" id="cd08955">
    <property type="entry name" value="KR_2_FAS_SDR_x"/>
    <property type="match status" value="3"/>
</dbReference>
<dbReference type="InterPro" id="IPR057326">
    <property type="entry name" value="KR_dom"/>
</dbReference>
<dbReference type="InterPro" id="IPR020807">
    <property type="entry name" value="PKS_DH"/>
</dbReference>
<dbReference type="SMART" id="SM00827">
    <property type="entry name" value="PKS_AT"/>
    <property type="match status" value="3"/>
</dbReference>
<keyword evidence="3" id="KW-0808">Transferase</keyword>
<dbReference type="Pfam" id="PF22621">
    <property type="entry name" value="CurL-like_PKS_C"/>
    <property type="match status" value="1"/>
</dbReference>
<dbReference type="InterPro" id="IPR016035">
    <property type="entry name" value="Acyl_Trfase/lysoPLipase"/>
</dbReference>
<feature type="domain" description="Ketosynthase family 3 (KS3)" evidence="8">
    <location>
        <begin position="3388"/>
        <end position="3814"/>
    </location>
</feature>
<keyword evidence="1" id="KW-0596">Phosphopantetheine</keyword>
<evidence type="ECO:0000259" key="9">
    <source>
        <dbReference type="PROSITE" id="PS52019"/>
    </source>
</evidence>
<evidence type="ECO:0000256" key="1">
    <source>
        <dbReference type="ARBA" id="ARBA00022450"/>
    </source>
</evidence>
<dbReference type="Pfam" id="PF21394">
    <property type="entry name" value="Beta-ketacyl_N"/>
    <property type="match status" value="1"/>
</dbReference>